<feature type="transmembrane region" description="Helical" evidence="1">
    <location>
        <begin position="29"/>
        <end position="51"/>
    </location>
</feature>
<keyword evidence="3" id="KW-1185">Reference proteome</keyword>
<feature type="transmembrane region" description="Helical" evidence="1">
    <location>
        <begin position="97"/>
        <end position="119"/>
    </location>
</feature>
<name>A0A1Y0EI03_9RHOB</name>
<dbReference type="KEGG" id="lvs:LOKVESSMR4R_03666"/>
<accession>A0A1Y0EI03</accession>
<proteinExistence type="predicted"/>
<keyword evidence="1" id="KW-0812">Transmembrane</keyword>
<reference evidence="2 3" key="1">
    <citation type="submission" date="2017-05" db="EMBL/GenBank/DDBJ databases">
        <title>Genome Sequence of Loktanella vestfoldensis Strain SMR4r Isolated from a Culture of the Diatom Skeletonema marinoi.</title>
        <authorList>
            <person name="Topel M."/>
            <person name="Pinder M.I.M."/>
            <person name="Johansson O.N."/>
            <person name="Kourtchenko O."/>
            <person name="Godhe A."/>
            <person name="Clarke A.K."/>
        </authorList>
    </citation>
    <scope>NUCLEOTIDE SEQUENCE [LARGE SCALE GENOMIC DNA]</scope>
    <source>
        <strain evidence="2 3">SMR4r</strain>
    </source>
</reference>
<dbReference type="RefSeq" id="WP_087211743.1">
    <property type="nucleotide sequence ID" value="NZ_CP021431.1"/>
</dbReference>
<evidence type="ECO:0008006" key="4">
    <source>
        <dbReference type="Google" id="ProtNLM"/>
    </source>
</evidence>
<dbReference type="AlphaFoldDB" id="A0A1Y0EI03"/>
<dbReference type="OrthoDB" id="7866443at2"/>
<keyword evidence="1" id="KW-1133">Transmembrane helix</keyword>
<dbReference type="Proteomes" id="UP000195273">
    <property type="component" value="Chromosome"/>
</dbReference>
<sequence length="128" mass="13902">MMAFVRFVLVGGSFSLGYAVITAGLIRVAAAPPLAISVGVYLICIPAAFWAQRHIAFRADRQAKGALWIYAATQIGSLAVISAITTRFVTRVFWWDMLLFVATAGVAAVASFLICRYILFRTQAPDGR</sequence>
<feature type="transmembrane region" description="Helical" evidence="1">
    <location>
        <begin position="63"/>
        <end position="85"/>
    </location>
</feature>
<evidence type="ECO:0000256" key="1">
    <source>
        <dbReference type="SAM" id="Phobius"/>
    </source>
</evidence>
<evidence type="ECO:0000313" key="2">
    <source>
        <dbReference type="EMBL" id="ARU02932.1"/>
    </source>
</evidence>
<organism evidence="2 3">
    <name type="scientific">Yoonia vestfoldensis</name>
    <dbReference type="NCBI Taxonomy" id="245188"/>
    <lineage>
        <taxon>Bacteria</taxon>
        <taxon>Pseudomonadati</taxon>
        <taxon>Pseudomonadota</taxon>
        <taxon>Alphaproteobacteria</taxon>
        <taxon>Rhodobacterales</taxon>
        <taxon>Paracoccaceae</taxon>
        <taxon>Yoonia</taxon>
    </lineage>
</organism>
<dbReference type="STRING" id="1122181.GCA_000382265_01131"/>
<evidence type="ECO:0000313" key="3">
    <source>
        <dbReference type="Proteomes" id="UP000195273"/>
    </source>
</evidence>
<gene>
    <name evidence="2" type="ORF">LOKVESSMR4R_03666</name>
</gene>
<keyword evidence="1" id="KW-0472">Membrane</keyword>
<dbReference type="EMBL" id="CP021431">
    <property type="protein sequence ID" value="ARU02932.1"/>
    <property type="molecule type" value="Genomic_DNA"/>
</dbReference>
<protein>
    <recommendedName>
        <fullName evidence="4">GtrA-like protein</fullName>
    </recommendedName>
</protein>